<keyword evidence="1" id="KW-0378">Hydrolase</keyword>
<organism evidence="1 2">
    <name type="scientific">Miniphocaeibacter halophilus</name>
    <dbReference type="NCBI Taxonomy" id="2931922"/>
    <lineage>
        <taxon>Bacteria</taxon>
        <taxon>Bacillati</taxon>
        <taxon>Bacillota</taxon>
        <taxon>Tissierellia</taxon>
        <taxon>Tissierellales</taxon>
        <taxon>Peptoniphilaceae</taxon>
        <taxon>Miniphocaeibacter</taxon>
    </lineage>
</organism>
<proteinExistence type="predicted"/>
<sequence>MDINLPLNLVRVTEAAAIKSFYYMGKGDANLADQAAVDAMHLVFNDLDMEGTVVIGEGEIDNAPMLYIGEKLGSGREGSPKLDIAVDPVEGTSLVANGQNNAISVIAAAPKGCLLHAPDMYMEKIACGPEGKDIVHLDLSIEENIKRLAKAKDKDISEIIISVQNRPRHEELIKKIRNFGSRIRIFEEGDVNTSIATCFKSSGVDLFVGIGGAPEGVISAAAIKSLGGVFQGRLKPRNEEEIERCYNMNINDVNKILELEDLVKGDEALFAATGITDGEFLNGVVQYPNNTVKTYSIMLRAQTGTIRFVEALHKLDNKPHLSTRNM</sequence>
<name>A0AC61MQM2_9FIRM</name>
<accession>A0AC61MQM2</accession>
<gene>
    <name evidence="1" type="primary">glpX</name>
    <name evidence="1" type="ORF">JFY71_11685</name>
</gene>
<evidence type="ECO:0000313" key="2">
    <source>
        <dbReference type="Proteomes" id="UP000595814"/>
    </source>
</evidence>
<reference evidence="1 2" key="1">
    <citation type="journal article" date="2022" name="Int. J. Syst. Evol. Microbiol.">
        <title>Miniphocaeibacter halophilus sp. nov., an ammonium-tolerant acetate-producing bacterium isolated from a biogas system.</title>
        <authorList>
            <person name="Schnurer A."/>
            <person name="Singh A."/>
            <person name="Bi S."/>
            <person name="Qiao W."/>
            <person name="Westerholm M."/>
        </authorList>
    </citation>
    <scope>NUCLEOTIDE SEQUENCE [LARGE SCALE GENOMIC DNA]</scope>
    <source>
        <strain evidence="1 2">AMB_01</strain>
    </source>
</reference>
<dbReference type="Proteomes" id="UP000595814">
    <property type="component" value="Chromosome"/>
</dbReference>
<dbReference type="EMBL" id="CP066744">
    <property type="protein sequence ID" value="QQK07914.1"/>
    <property type="molecule type" value="Genomic_DNA"/>
</dbReference>
<protein>
    <submittedName>
        <fullName evidence="1">Class II fructose-bisphosphatase</fullName>
        <ecNumber evidence="1">3.1.3.11</ecNumber>
    </submittedName>
</protein>
<dbReference type="EC" id="3.1.3.11" evidence="1"/>
<evidence type="ECO:0000313" key="1">
    <source>
        <dbReference type="EMBL" id="QQK07914.1"/>
    </source>
</evidence>
<keyword evidence="2" id="KW-1185">Reference proteome</keyword>